<dbReference type="PANTHER" id="PTHR43888">
    <property type="entry name" value="DNAJ-LIKE-2, ISOFORM A-RELATED"/>
    <property type="match status" value="1"/>
</dbReference>
<dbReference type="FunFam" id="1.10.287.110:FF:000220">
    <property type="entry name" value="DnaJ (Hsp40) homolog, subfamily A, member 4"/>
    <property type="match status" value="1"/>
</dbReference>
<dbReference type="GO" id="GO:0008270">
    <property type="term" value="F:zinc ion binding"/>
    <property type="evidence" value="ECO:0007669"/>
    <property type="project" value="UniProtKB-KW"/>
</dbReference>
<dbReference type="FunFam" id="2.60.260.20:FF:000013">
    <property type="entry name" value="DnaJ subfamily B member 11"/>
    <property type="match status" value="1"/>
</dbReference>
<proteinExistence type="inferred from homology"/>
<feature type="signal peptide" evidence="6">
    <location>
        <begin position="1"/>
        <end position="22"/>
    </location>
</feature>
<dbReference type="SUPFAM" id="SSF57938">
    <property type="entry name" value="DnaJ/Hsp40 cysteine-rich domain"/>
    <property type="match status" value="1"/>
</dbReference>
<keyword evidence="4 5" id="KW-0862">Zinc</keyword>
<dbReference type="InterPro" id="IPR001623">
    <property type="entry name" value="DnaJ_domain"/>
</dbReference>
<dbReference type="AlphaFoldDB" id="A0A6A4FEK4"/>
<feature type="zinc finger region" description="CR-type" evidence="5">
    <location>
        <begin position="144"/>
        <end position="227"/>
    </location>
</feature>
<dbReference type="Proteomes" id="UP000429607">
    <property type="component" value="Unassembled WGS sequence"/>
</dbReference>
<sequence length="367" mass="40760">MATRGFRLLLLALACLVALAAAGKDYYEVLGVSRDASTAEIKSAFRKLSLKHHPDKNPGDESAAEKFAEVASAYDVLSDEDKKAKYDRYGEEGLSNDGGGGGHDPFDIFSQFFGGGRKRREREPSRGPDVVMPLRVSQADLYNGKSLQFSIRRETICHHCHGKGAAHEEDVHVCSECGGQGVKMSTRRVGPGFIQQFQTTCEKCHGKGKIYTSTCPVCGGRKVEMADLSFDVELEKGTPDGFEVELENYADEIPGQPAGHVRLQVLTAQHPVFTREGDHLWMDMKISLRESLVGFNKSFTHLDGRRVEVVRDEVTPPRFVTVLRDEGMPKQHFPSEKGQLHIKFHVQFPDALSEEQKVGFGELFSMK</sequence>
<dbReference type="PROSITE" id="PS50076">
    <property type="entry name" value="DNAJ_2"/>
    <property type="match status" value="1"/>
</dbReference>
<evidence type="ECO:0000256" key="2">
    <source>
        <dbReference type="ARBA" id="ARBA00022737"/>
    </source>
</evidence>
<organism evidence="10 12">
    <name type="scientific">Phytophthora rubi</name>
    <dbReference type="NCBI Taxonomy" id="129364"/>
    <lineage>
        <taxon>Eukaryota</taxon>
        <taxon>Sar</taxon>
        <taxon>Stramenopiles</taxon>
        <taxon>Oomycota</taxon>
        <taxon>Peronosporomycetes</taxon>
        <taxon>Peronosporales</taxon>
        <taxon>Peronosporaceae</taxon>
        <taxon>Phytophthora</taxon>
    </lineage>
</organism>
<feature type="domain" description="J" evidence="7">
    <location>
        <begin position="25"/>
        <end position="90"/>
    </location>
</feature>
<dbReference type="InterPro" id="IPR008971">
    <property type="entry name" value="HSP40/DnaJ_pept-bd"/>
</dbReference>
<evidence type="ECO:0000313" key="9">
    <source>
        <dbReference type="EMBL" id="KAE9001879.1"/>
    </source>
</evidence>
<feature type="domain" description="CR-type" evidence="8">
    <location>
        <begin position="144"/>
        <end position="227"/>
    </location>
</feature>
<protein>
    <recommendedName>
        <fullName evidence="13">Chaperone DnaJ</fullName>
    </recommendedName>
</protein>
<dbReference type="PROSITE" id="PS51188">
    <property type="entry name" value="ZF_CR"/>
    <property type="match status" value="1"/>
</dbReference>
<dbReference type="GO" id="GO:0006457">
    <property type="term" value="P:protein folding"/>
    <property type="evidence" value="ECO:0007669"/>
    <property type="project" value="InterPro"/>
</dbReference>
<dbReference type="Pfam" id="PF01556">
    <property type="entry name" value="DnaJ_C"/>
    <property type="match status" value="1"/>
</dbReference>
<dbReference type="SUPFAM" id="SSF49493">
    <property type="entry name" value="HSP40/DnaJ peptide-binding domain"/>
    <property type="match status" value="2"/>
</dbReference>
<dbReference type="InterPro" id="IPR018253">
    <property type="entry name" value="DnaJ_domain_CS"/>
</dbReference>
<dbReference type="CDD" id="cd10719">
    <property type="entry name" value="DnaJ_zf"/>
    <property type="match status" value="1"/>
</dbReference>
<dbReference type="CDD" id="cd10747">
    <property type="entry name" value="DnaJ_C"/>
    <property type="match status" value="1"/>
</dbReference>
<evidence type="ECO:0000256" key="6">
    <source>
        <dbReference type="SAM" id="SignalP"/>
    </source>
</evidence>
<evidence type="ECO:0000313" key="11">
    <source>
        <dbReference type="Proteomes" id="UP000429607"/>
    </source>
</evidence>
<name>A0A6A4FEK4_9STRA</name>
<accession>A0A6A4FEK4</accession>
<keyword evidence="1 5" id="KW-0479">Metal-binding</keyword>
<keyword evidence="12" id="KW-1185">Reference proteome</keyword>
<gene>
    <name evidence="9" type="ORF">PR001_g18405</name>
    <name evidence="10" type="ORF">PR003_g13696</name>
</gene>
<dbReference type="GO" id="GO:0051082">
    <property type="term" value="F:unfolded protein binding"/>
    <property type="evidence" value="ECO:0007669"/>
    <property type="project" value="InterPro"/>
</dbReference>
<dbReference type="Pfam" id="PF00684">
    <property type="entry name" value="DnaJ_CXXCXGXG"/>
    <property type="match status" value="1"/>
</dbReference>
<dbReference type="Gene3D" id="2.60.260.20">
    <property type="entry name" value="Urease metallochaperone UreE, N-terminal domain"/>
    <property type="match status" value="2"/>
</dbReference>
<dbReference type="InterPro" id="IPR044713">
    <property type="entry name" value="DNJA1/2-like"/>
</dbReference>
<feature type="chain" id="PRO_5036381376" description="Chaperone DnaJ" evidence="6">
    <location>
        <begin position="23"/>
        <end position="367"/>
    </location>
</feature>
<dbReference type="EMBL" id="QXFT01000873">
    <property type="protein sequence ID" value="KAE9334080.1"/>
    <property type="molecule type" value="Genomic_DNA"/>
</dbReference>
<dbReference type="InterPro" id="IPR001305">
    <property type="entry name" value="HSP_DnaJ_Cys-rich_dom"/>
</dbReference>
<dbReference type="GO" id="GO:0005524">
    <property type="term" value="F:ATP binding"/>
    <property type="evidence" value="ECO:0007669"/>
    <property type="project" value="InterPro"/>
</dbReference>
<comment type="caution">
    <text evidence="10">The sequence shown here is derived from an EMBL/GenBank/DDBJ whole genome shotgun (WGS) entry which is preliminary data.</text>
</comment>
<dbReference type="SMART" id="SM00271">
    <property type="entry name" value="DnaJ"/>
    <property type="match status" value="1"/>
</dbReference>
<evidence type="ECO:0000256" key="4">
    <source>
        <dbReference type="ARBA" id="ARBA00022833"/>
    </source>
</evidence>
<dbReference type="PROSITE" id="PS00636">
    <property type="entry name" value="DNAJ_1"/>
    <property type="match status" value="1"/>
</dbReference>
<evidence type="ECO:0000256" key="3">
    <source>
        <dbReference type="ARBA" id="ARBA00022771"/>
    </source>
</evidence>
<dbReference type="EMBL" id="QXFV01001617">
    <property type="protein sequence ID" value="KAE9001879.1"/>
    <property type="molecule type" value="Genomic_DNA"/>
</dbReference>
<dbReference type="GO" id="GO:0030544">
    <property type="term" value="F:Hsp70 protein binding"/>
    <property type="evidence" value="ECO:0007669"/>
    <property type="project" value="InterPro"/>
</dbReference>
<dbReference type="Pfam" id="PF00226">
    <property type="entry name" value="DnaJ"/>
    <property type="match status" value="1"/>
</dbReference>
<evidence type="ECO:0000259" key="8">
    <source>
        <dbReference type="PROSITE" id="PS51188"/>
    </source>
</evidence>
<dbReference type="GO" id="GO:0009408">
    <property type="term" value="P:response to heat"/>
    <property type="evidence" value="ECO:0007669"/>
    <property type="project" value="InterPro"/>
</dbReference>
<dbReference type="CDD" id="cd06257">
    <property type="entry name" value="DnaJ"/>
    <property type="match status" value="1"/>
</dbReference>
<evidence type="ECO:0000313" key="10">
    <source>
        <dbReference type="EMBL" id="KAE9334080.1"/>
    </source>
</evidence>
<dbReference type="InterPro" id="IPR012724">
    <property type="entry name" value="DnaJ"/>
</dbReference>
<dbReference type="PRINTS" id="PR00625">
    <property type="entry name" value="JDOMAIN"/>
</dbReference>
<keyword evidence="6" id="KW-0732">Signal</keyword>
<dbReference type="Gene3D" id="2.10.230.10">
    <property type="entry name" value="Heat shock protein DnaJ, cysteine-rich domain"/>
    <property type="match status" value="1"/>
</dbReference>
<evidence type="ECO:0008006" key="13">
    <source>
        <dbReference type="Google" id="ProtNLM"/>
    </source>
</evidence>
<evidence type="ECO:0000256" key="5">
    <source>
        <dbReference type="PROSITE-ProRule" id="PRU00546"/>
    </source>
</evidence>
<dbReference type="Gene3D" id="1.10.287.110">
    <property type="entry name" value="DnaJ domain"/>
    <property type="match status" value="1"/>
</dbReference>
<dbReference type="HAMAP" id="MF_01152">
    <property type="entry name" value="DnaJ"/>
    <property type="match status" value="1"/>
</dbReference>
<evidence type="ECO:0000256" key="1">
    <source>
        <dbReference type="ARBA" id="ARBA00022723"/>
    </source>
</evidence>
<dbReference type="SUPFAM" id="SSF46565">
    <property type="entry name" value="Chaperone J-domain"/>
    <property type="match status" value="1"/>
</dbReference>
<dbReference type="InterPro" id="IPR036869">
    <property type="entry name" value="J_dom_sf"/>
</dbReference>
<dbReference type="Proteomes" id="UP000434957">
    <property type="component" value="Unassembled WGS sequence"/>
</dbReference>
<evidence type="ECO:0000313" key="12">
    <source>
        <dbReference type="Proteomes" id="UP000434957"/>
    </source>
</evidence>
<keyword evidence="3 5" id="KW-0863">Zinc-finger</keyword>
<keyword evidence="2" id="KW-0677">Repeat</keyword>
<evidence type="ECO:0000259" key="7">
    <source>
        <dbReference type="PROSITE" id="PS50076"/>
    </source>
</evidence>
<dbReference type="FunFam" id="2.10.230.10:FF:000001">
    <property type="entry name" value="DnaJ subfamily A member 2"/>
    <property type="match status" value="1"/>
</dbReference>
<dbReference type="InterPro" id="IPR036410">
    <property type="entry name" value="HSP_DnaJ_Cys-rich_dom_sf"/>
</dbReference>
<reference evidence="10 12" key="1">
    <citation type="submission" date="2018-08" db="EMBL/GenBank/DDBJ databases">
        <title>Genomic investigation of the strawberry pathogen Phytophthora fragariae indicates pathogenicity is determined by transcriptional variation in three key races.</title>
        <authorList>
            <person name="Adams T.M."/>
            <person name="Armitage A.D."/>
            <person name="Sobczyk M.K."/>
            <person name="Bates H.J."/>
            <person name="Dunwell J.M."/>
            <person name="Nellist C.F."/>
            <person name="Harrison R.J."/>
        </authorList>
    </citation>
    <scope>NUCLEOTIDE SEQUENCE [LARGE SCALE GENOMIC DNA]</scope>
    <source>
        <strain evidence="9 11">SCRP249</strain>
        <strain evidence="10 12">SCRP333</strain>
    </source>
</reference>
<dbReference type="InterPro" id="IPR002939">
    <property type="entry name" value="DnaJ_C"/>
</dbReference>